<feature type="binding site" evidence="4">
    <location>
        <position position="159"/>
    </location>
    <ligand>
        <name>molybdate</name>
        <dbReference type="ChEBI" id="CHEBI:36264"/>
    </ligand>
</feature>
<proteinExistence type="inferred from homology"/>
<organism evidence="5 6">
    <name type="scientific">Pelagicoccus albus</name>
    <dbReference type="NCBI Taxonomy" id="415222"/>
    <lineage>
        <taxon>Bacteria</taxon>
        <taxon>Pseudomonadati</taxon>
        <taxon>Verrucomicrobiota</taxon>
        <taxon>Opitutia</taxon>
        <taxon>Puniceicoccales</taxon>
        <taxon>Pelagicoccaceae</taxon>
        <taxon>Pelagicoccus</taxon>
    </lineage>
</organism>
<dbReference type="GO" id="GO:0030973">
    <property type="term" value="F:molybdate ion binding"/>
    <property type="evidence" value="ECO:0007669"/>
    <property type="project" value="TreeGrafter"/>
</dbReference>
<accession>A0A7X1B6Y2</accession>
<dbReference type="AlphaFoldDB" id="A0A7X1B6Y2"/>
<dbReference type="Pfam" id="PF13531">
    <property type="entry name" value="SBP_bac_11"/>
    <property type="match status" value="1"/>
</dbReference>
<sequence length="240" mass="25579">MIRRIATVFLPILLTGFVAAKSEIRIGVAANFHQTLDTLAKKYEATHPDLDITLVPGSSGKLFAQISHGAAFDAFFSADSARPERLESEGKSIPNSRFTYALGKLTLWQPGSATPDLNKAKTLALANPELAPYGRAALEVLIALDIPDDHPKRVLGSNVAHAFNFAQSGAADTAFVAASQLLQISADPAGYEFVDPSLYSPIEQQAVAITDGPEIQGFLAYCKSPQAAKIIVASGYFPHP</sequence>
<name>A0A7X1B6Y2_9BACT</name>
<dbReference type="GO" id="GO:0046872">
    <property type="term" value="F:metal ion binding"/>
    <property type="evidence" value="ECO:0007669"/>
    <property type="project" value="UniProtKB-KW"/>
</dbReference>
<keyword evidence="6" id="KW-1185">Reference proteome</keyword>
<evidence type="ECO:0000313" key="6">
    <source>
        <dbReference type="Proteomes" id="UP000526501"/>
    </source>
</evidence>
<evidence type="ECO:0000313" key="5">
    <source>
        <dbReference type="EMBL" id="MBC2606792.1"/>
    </source>
</evidence>
<dbReference type="Gene3D" id="3.40.190.10">
    <property type="entry name" value="Periplasmic binding protein-like II"/>
    <property type="match status" value="2"/>
</dbReference>
<dbReference type="SUPFAM" id="SSF53850">
    <property type="entry name" value="Periplasmic binding protein-like II"/>
    <property type="match status" value="1"/>
</dbReference>
<dbReference type="RefSeq" id="WP_185660658.1">
    <property type="nucleotide sequence ID" value="NZ_CAWPOO010000012.1"/>
</dbReference>
<dbReference type="PANTHER" id="PTHR30632:SF14">
    <property type="entry name" value="TUNGSTATE_MOLYBDATE_CHROMATE-BINDING PROTEIN MODA"/>
    <property type="match status" value="1"/>
</dbReference>
<feature type="binding site" evidence="4">
    <location>
        <position position="59"/>
    </location>
    <ligand>
        <name>molybdate</name>
        <dbReference type="ChEBI" id="CHEBI:36264"/>
    </ligand>
</feature>
<protein>
    <submittedName>
        <fullName evidence="5">Molybdate ABC transporter substrate-binding protein</fullName>
    </submittedName>
</protein>
<keyword evidence="2 4" id="KW-0479">Metal-binding</keyword>
<gene>
    <name evidence="5" type="primary">modA</name>
    <name evidence="5" type="ORF">H5P27_12130</name>
</gene>
<keyword evidence="4" id="KW-0500">Molybdenum</keyword>
<dbReference type="PIRSF" id="PIRSF004846">
    <property type="entry name" value="ModA"/>
    <property type="match status" value="1"/>
</dbReference>
<evidence type="ECO:0000256" key="4">
    <source>
        <dbReference type="PIRSR" id="PIRSR004846-1"/>
    </source>
</evidence>
<comment type="similarity">
    <text evidence="1">Belongs to the bacterial solute-binding protein ModA family.</text>
</comment>
<dbReference type="Proteomes" id="UP000526501">
    <property type="component" value="Unassembled WGS sequence"/>
</dbReference>
<dbReference type="InterPro" id="IPR050682">
    <property type="entry name" value="ModA/WtpA"/>
</dbReference>
<reference evidence="5 6" key="1">
    <citation type="submission" date="2020-07" db="EMBL/GenBank/DDBJ databases">
        <authorList>
            <person name="Feng X."/>
        </authorList>
    </citation>
    <scope>NUCLEOTIDE SEQUENCE [LARGE SCALE GENOMIC DNA]</scope>
    <source>
        <strain evidence="5 6">JCM23202</strain>
    </source>
</reference>
<keyword evidence="3" id="KW-0732">Signal</keyword>
<dbReference type="NCBIfam" id="TIGR01256">
    <property type="entry name" value="modA"/>
    <property type="match status" value="1"/>
</dbReference>
<dbReference type="PANTHER" id="PTHR30632">
    <property type="entry name" value="MOLYBDATE-BINDING PERIPLASMIC PROTEIN"/>
    <property type="match status" value="1"/>
</dbReference>
<dbReference type="InterPro" id="IPR005950">
    <property type="entry name" value="ModA"/>
</dbReference>
<evidence type="ECO:0000256" key="2">
    <source>
        <dbReference type="ARBA" id="ARBA00022723"/>
    </source>
</evidence>
<dbReference type="GO" id="GO:0015689">
    <property type="term" value="P:molybdate ion transport"/>
    <property type="evidence" value="ECO:0007669"/>
    <property type="project" value="InterPro"/>
</dbReference>
<evidence type="ECO:0000256" key="3">
    <source>
        <dbReference type="ARBA" id="ARBA00022729"/>
    </source>
</evidence>
<dbReference type="EMBL" id="JACHVC010000012">
    <property type="protein sequence ID" value="MBC2606792.1"/>
    <property type="molecule type" value="Genomic_DNA"/>
</dbReference>
<evidence type="ECO:0000256" key="1">
    <source>
        <dbReference type="ARBA" id="ARBA00009175"/>
    </source>
</evidence>
<comment type="caution">
    <text evidence="5">The sequence shown here is derived from an EMBL/GenBank/DDBJ whole genome shotgun (WGS) entry which is preliminary data.</text>
</comment>